<dbReference type="InterPro" id="IPR001845">
    <property type="entry name" value="HTH_ArsR_DNA-bd_dom"/>
</dbReference>
<dbReference type="SMART" id="SM00530">
    <property type="entry name" value="HTH_XRE"/>
    <property type="match status" value="1"/>
</dbReference>
<name>A0ABW5YE40_9SPHI</name>
<protein>
    <submittedName>
        <fullName evidence="2">Helix-turn-helix domain-containing protein</fullName>
    </submittedName>
</protein>
<organism evidence="2 3">
    <name type="scientific">Mucilaginibacter ximonensis</name>
    <dbReference type="NCBI Taxonomy" id="538021"/>
    <lineage>
        <taxon>Bacteria</taxon>
        <taxon>Pseudomonadati</taxon>
        <taxon>Bacteroidota</taxon>
        <taxon>Sphingobacteriia</taxon>
        <taxon>Sphingobacteriales</taxon>
        <taxon>Sphingobacteriaceae</taxon>
        <taxon>Mucilaginibacter</taxon>
    </lineage>
</organism>
<sequence>MNSNNPYILPDDLALSNFVKALALPVRICIVRYIIENGNAVKREQLAEIPYNLLTVNQHVNELKHLGILNSQTQNREITYSVNEPVFIKMSKYFLNLFEPIRQNVQEVSSTPKVKKPLVKKPATQMLPFGQYVRQRRKAAGLSQAELAERIQMDRALISKLETNKHPVRAEKLCVLAEALNAPLTELRQLYYQNKINELTLESLRD</sequence>
<dbReference type="CDD" id="cd00093">
    <property type="entry name" value="HTH_XRE"/>
    <property type="match status" value="1"/>
</dbReference>
<dbReference type="SUPFAM" id="SSF47413">
    <property type="entry name" value="lambda repressor-like DNA-binding domains"/>
    <property type="match status" value="1"/>
</dbReference>
<evidence type="ECO:0000313" key="2">
    <source>
        <dbReference type="EMBL" id="MFD2873092.1"/>
    </source>
</evidence>
<dbReference type="EMBL" id="JBHUPD010000002">
    <property type="protein sequence ID" value="MFD2873092.1"/>
    <property type="molecule type" value="Genomic_DNA"/>
</dbReference>
<dbReference type="Gene3D" id="1.10.10.10">
    <property type="entry name" value="Winged helix-like DNA-binding domain superfamily/Winged helix DNA-binding domain"/>
    <property type="match status" value="1"/>
</dbReference>
<evidence type="ECO:0000259" key="1">
    <source>
        <dbReference type="PROSITE" id="PS50943"/>
    </source>
</evidence>
<gene>
    <name evidence="2" type="ORF">ACFS5N_11470</name>
</gene>
<accession>A0ABW5YE40</accession>
<dbReference type="SUPFAM" id="SSF46785">
    <property type="entry name" value="Winged helix' DNA-binding domain"/>
    <property type="match status" value="1"/>
</dbReference>
<feature type="domain" description="HTH cro/C1-type" evidence="1">
    <location>
        <begin position="133"/>
        <end position="187"/>
    </location>
</feature>
<dbReference type="Gene3D" id="1.10.260.40">
    <property type="entry name" value="lambda repressor-like DNA-binding domains"/>
    <property type="match status" value="1"/>
</dbReference>
<dbReference type="RefSeq" id="WP_377185470.1">
    <property type="nucleotide sequence ID" value="NZ_JBHUPD010000002.1"/>
</dbReference>
<comment type="caution">
    <text evidence="2">The sequence shown here is derived from an EMBL/GenBank/DDBJ whole genome shotgun (WGS) entry which is preliminary data.</text>
</comment>
<dbReference type="PROSITE" id="PS50943">
    <property type="entry name" value="HTH_CROC1"/>
    <property type="match status" value="1"/>
</dbReference>
<dbReference type="InterPro" id="IPR036390">
    <property type="entry name" value="WH_DNA-bd_sf"/>
</dbReference>
<dbReference type="InterPro" id="IPR010982">
    <property type="entry name" value="Lambda_DNA-bd_dom_sf"/>
</dbReference>
<evidence type="ECO:0000313" key="3">
    <source>
        <dbReference type="Proteomes" id="UP001597557"/>
    </source>
</evidence>
<dbReference type="InterPro" id="IPR036388">
    <property type="entry name" value="WH-like_DNA-bd_sf"/>
</dbReference>
<dbReference type="Pfam" id="PF13560">
    <property type="entry name" value="HTH_31"/>
    <property type="match status" value="1"/>
</dbReference>
<proteinExistence type="predicted"/>
<dbReference type="InterPro" id="IPR001387">
    <property type="entry name" value="Cro/C1-type_HTH"/>
</dbReference>
<dbReference type="SMART" id="SM00418">
    <property type="entry name" value="HTH_ARSR"/>
    <property type="match status" value="1"/>
</dbReference>
<reference evidence="3" key="1">
    <citation type="journal article" date="2019" name="Int. J. Syst. Evol. Microbiol.">
        <title>The Global Catalogue of Microorganisms (GCM) 10K type strain sequencing project: providing services to taxonomists for standard genome sequencing and annotation.</title>
        <authorList>
            <consortium name="The Broad Institute Genomics Platform"/>
            <consortium name="The Broad Institute Genome Sequencing Center for Infectious Disease"/>
            <person name="Wu L."/>
            <person name="Ma J."/>
        </authorList>
    </citation>
    <scope>NUCLEOTIDE SEQUENCE [LARGE SCALE GENOMIC DNA]</scope>
    <source>
        <strain evidence="3">KCTC 22437</strain>
    </source>
</reference>
<keyword evidence="3" id="KW-1185">Reference proteome</keyword>
<dbReference type="Proteomes" id="UP001597557">
    <property type="component" value="Unassembled WGS sequence"/>
</dbReference>